<dbReference type="PANTHER" id="PTHR11019">
    <property type="entry name" value="HTH-TYPE TRANSCRIPTIONAL REGULATOR NIMR"/>
    <property type="match status" value="1"/>
</dbReference>
<gene>
    <name evidence="6" type="ORF">D7S86_22375</name>
</gene>
<dbReference type="PANTHER" id="PTHR11019:SF190">
    <property type="entry name" value="ARAC-FAMILY REGULATORY PROTEIN"/>
    <property type="match status" value="1"/>
</dbReference>
<dbReference type="PROSITE" id="PS00041">
    <property type="entry name" value="HTH_ARAC_FAMILY_1"/>
    <property type="match status" value="1"/>
</dbReference>
<evidence type="ECO:0000256" key="4">
    <source>
        <dbReference type="ARBA" id="ARBA00023163"/>
    </source>
</evidence>
<keyword evidence="7" id="KW-1185">Reference proteome</keyword>
<dbReference type="InterPro" id="IPR011051">
    <property type="entry name" value="RmlC_Cupin_sf"/>
</dbReference>
<dbReference type="Pfam" id="PF12833">
    <property type="entry name" value="HTH_18"/>
    <property type="match status" value="1"/>
</dbReference>
<dbReference type="InterPro" id="IPR018060">
    <property type="entry name" value="HTH_AraC"/>
</dbReference>
<dbReference type="GO" id="GO:0043565">
    <property type="term" value="F:sequence-specific DNA binding"/>
    <property type="evidence" value="ECO:0007669"/>
    <property type="project" value="InterPro"/>
</dbReference>
<reference evidence="6 7" key="1">
    <citation type="submission" date="2018-10" db="EMBL/GenBank/DDBJ databases">
        <title>Robbsia sp. DHC34, isolated from soil.</title>
        <authorList>
            <person name="Gao Z.-H."/>
            <person name="Qiu L.-H."/>
        </authorList>
    </citation>
    <scope>NUCLEOTIDE SEQUENCE [LARGE SCALE GENOMIC DNA]</scope>
    <source>
        <strain evidence="6 7">DHC34</strain>
    </source>
</reference>
<feature type="domain" description="HTH araC/xylS-type" evidence="5">
    <location>
        <begin position="160"/>
        <end position="257"/>
    </location>
</feature>
<evidence type="ECO:0000256" key="3">
    <source>
        <dbReference type="ARBA" id="ARBA00023125"/>
    </source>
</evidence>
<protein>
    <submittedName>
        <fullName evidence="6">AraC family transcriptional regulator</fullName>
    </submittedName>
</protein>
<dbReference type="InterPro" id="IPR018062">
    <property type="entry name" value="HTH_AraC-typ_CS"/>
</dbReference>
<dbReference type="PROSITE" id="PS01124">
    <property type="entry name" value="HTH_ARAC_FAMILY_2"/>
    <property type="match status" value="1"/>
</dbReference>
<dbReference type="SMART" id="SM00342">
    <property type="entry name" value="HTH_ARAC"/>
    <property type="match status" value="1"/>
</dbReference>
<sequence length="261" mass="30408">MTYRDLELDRRLPEPKPVHFRYDQFEPDTDFEFHIHPWGQLSRINLGLMQVDLEDRKLTAPAEYLIWVPARTAHSAFIRQSAEYVSVYVCDALAHRLPSEGCLIVQSPLARALFDDFCARRVSVMSDEWDVRQAELLIEHLARAGRADSYLPDSEDRQLEPILKALRLDPSDTTPLAEWARRVHGTERTLARRFQAELGMSFIQWRNRVRMLRALAWLKEEVPVHEIAARLNYSTPSAFIAMFRKQTGCSPQRYRLQSTDV</sequence>
<dbReference type="GO" id="GO:0003700">
    <property type="term" value="F:DNA-binding transcription factor activity"/>
    <property type="evidence" value="ECO:0007669"/>
    <property type="project" value="InterPro"/>
</dbReference>
<dbReference type="SUPFAM" id="SSF51182">
    <property type="entry name" value="RmlC-like cupins"/>
    <property type="match status" value="1"/>
</dbReference>
<evidence type="ECO:0000256" key="2">
    <source>
        <dbReference type="ARBA" id="ARBA00023015"/>
    </source>
</evidence>
<dbReference type="FunFam" id="1.10.10.60:FF:000132">
    <property type="entry name" value="AraC family transcriptional regulator"/>
    <property type="match status" value="1"/>
</dbReference>
<evidence type="ECO:0000259" key="5">
    <source>
        <dbReference type="PROSITE" id="PS01124"/>
    </source>
</evidence>
<dbReference type="RefSeq" id="WP_121089512.1">
    <property type="nucleotide sequence ID" value="NZ_RBZU01000012.1"/>
</dbReference>
<comment type="caution">
    <text evidence="6">The sequence shown here is derived from an EMBL/GenBank/DDBJ whole genome shotgun (WGS) entry which is preliminary data.</text>
</comment>
<keyword evidence="3" id="KW-0238">DNA-binding</keyword>
<dbReference type="SUPFAM" id="SSF46689">
    <property type="entry name" value="Homeodomain-like"/>
    <property type="match status" value="2"/>
</dbReference>
<proteinExistence type="predicted"/>
<dbReference type="AlphaFoldDB" id="A0A494XGM0"/>
<organism evidence="6 7">
    <name type="scientific">Pararobbsia silviterrae</name>
    <dbReference type="NCBI Taxonomy" id="1792498"/>
    <lineage>
        <taxon>Bacteria</taxon>
        <taxon>Pseudomonadati</taxon>
        <taxon>Pseudomonadota</taxon>
        <taxon>Betaproteobacteria</taxon>
        <taxon>Burkholderiales</taxon>
        <taxon>Burkholderiaceae</taxon>
        <taxon>Pararobbsia</taxon>
    </lineage>
</organism>
<dbReference type="Proteomes" id="UP000270342">
    <property type="component" value="Unassembled WGS sequence"/>
</dbReference>
<dbReference type="OrthoDB" id="9804543at2"/>
<dbReference type="EMBL" id="RBZU01000012">
    <property type="protein sequence ID" value="RKP47716.1"/>
    <property type="molecule type" value="Genomic_DNA"/>
</dbReference>
<keyword evidence="4" id="KW-0804">Transcription</keyword>
<dbReference type="CDD" id="cd06124">
    <property type="entry name" value="cupin_NimR-like_N"/>
    <property type="match status" value="1"/>
</dbReference>
<dbReference type="Gene3D" id="1.10.10.60">
    <property type="entry name" value="Homeodomain-like"/>
    <property type="match status" value="1"/>
</dbReference>
<accession>A0A494XGM0</accession>
<keyword evidence="2" id="KW-0805">Transcription regulation</keyword>
<evidence type="ECO:0000313" key="7">
    <source>
        <dbReference type="Proteomes" id="UP000270342"/>
    </source>
</evidence>
<keyword evidence="1" id="KW-0678">Repressor</keyword>
<dbReference type="InterPro" id="IPR009057">
    <property type="entry name" value="Homeodomain-like_sf"/>
</dbReference>
<evidence type="ECO:0000313" key="6">
    <source>
        <dbReference type="EMBL" id="RKP47716.1"/>
    </source>
</evidence>
<name>A0A494XGM0_9BURK</name>
<evidence type="ECO:0000256" key="1">
    <source>
        <dbReference type="ARBA" id="ARBA00022491"/>
    </source>
</evidence>